<sequence>METFPKLITPGFFGNHAAADVRRMEFDNKNSQILVTHTPVSLCFIGDSVMQNWELDLYFQGYGLMVNRGIEGDIAEHLLKRFEADVLQLHPRLCIVMIGLNDTWSLNAAAENGKEALKQEEERIFHLLSQSYRALLCKAKANAQPILMESLLPVRSRTYRQMFLCRINRLLQTLCAEFQIPYLDYHTAFSEADGLTLRRELSWDGVHPYGAGYQKMAELLRPYLDRFFAEMPKEENERLHLK</sequence>
<dbReference type="SUPFAM" id="SSF52266">
    <property type="entry name" value="SGNH hydrolase"/>
    <property type="match status" value="1"/>
</dbReference>
<comment type="caution">
    <text evidence="2">The sequence shown here is derived from an EMBL/GenBank/DDBJ whole genome shotgun (WGS) entry which is preliminary data.</text>
</comment>
<name>A0A926DAC6_9FIRM</name>
<evidence type="ECO:0000313" key="2">
    <source>
        <dbReference type="EMBL" id="MBC8534586.1"/>
    </source>
</evidence>
<organism evidence="2 3">
    <name type="scientific">Yeguia hominis</name>
    <dbReference type="NCBI Taxonomy" id="2763662"/>
    <lineage>
        <taxon>Bacteria</taxon>
        <taxon>Bacillati</taxon>
        <taxon>Bacillota</taxon>
        <taxon>Clostridia</taxon>
        <taxon>Eubacteriales</taxon>
        <taxon>Yeguiaceae</taxon>
        <taxon>Yeguia</taxon>
    </lineage>
</organism>
<dbReference type="Proteomes" id="UP000651482">
    <property type="component" value="Unassembled WGS sequence"/>
</dbReference>
<proteinExistence type="predicted"/>
<gene>
    <name evidence="2" type="ORF">IAG03_11455</name>
</gene>
<evidence type="ECO:0000313" key="3">
    <source>
        <dbReference type="Proteomes" id="UP000651482"/>
    </source>
</evidence>
<evidence type="ECO:0000259" key="1">
    <source>
        <dbReference type="Pfam" id="PF13472"/>
    </source>
</evidence>
<feature type="domain" description="SGNH hydrolase-type esterase" evidence="1">
    <location>
        <begin position="64"/>
        <end position="214"/>
    </location>
</feature>
<dbReference type="GO" id="GO:0004622">
    <property type="term" value="F:phosphatidylcholine lysophospholipase activity"/>
    <property type="evidence" value="ECO:0007669"/>
    <property type="project" value="TreeGrafter"/>
</dbReference>
<dbReference type="InterPro" id="IPR036514">
    <property type="entry name" value="SGNH_hydro_sf"/>
</dbReference>
<reference evidence="2" key="1">
    <citation type="submission" date="2020-08" db="EMBL/GenBank/DDBJ databases">
        <title>Genome public.</title>
        <authorList>
            <person name="Liu C."/>
            <person name="Sun Q."/>
        </authorList>
    </citation>
    <scope>NUCLEOTIDE SEQUENCE</scope>
    <source>
        <strain evidence="2">NSJ-40</strain>
    </source>
</reference>
<dbReference type="InterPro" id="IPR051532">
    <property type="entry name" value="Ester_Hydrolysis_Enzymes"/>
</dbReference>
<dbReference type="InterPro" id="IPR013830">
    <property type="entry name" value="SGNH_hydro"/>
</dbReference>
<dbReference type="Pfam" id="PF13472">
    <property type="entry name" value="Lipase_GDSL_2"/>
    <property type="match status" value="1"/>
</dbReference>
<dbReference type="AlphaFoldDB" id="A0A926DAC6"/>
<dbReference type="PANTHER" id="PTHR30383">
    <property type="entry name" value="THIOESTERASE 1/PROTEASE 1/LYSOPHOSPHOLIPASE L1"/>
    <property type="match status" value="1"/>
</dbReference>
<dbReference type="PANTHER" id="PTHR30383:SF5">
    <property type="entry name" value="SGNH HYDROLASE-TYPE ESTERASE DOMAIN-CONTAINING PROTEIN"/>
    <property type="match status" value="1"/>
</dbReference>
<protein>
    <submittedName>
        <fullName evidence="2">G-D-S-L family lipolytic protein</fullName>
    </submittedName>
</protein>
<accession>A0A926DAC6</accession>
<dbReference type="Gene3D" id="3.40.50.1110">
    <property type="entry name" value="SGNH hydrolase"/>
    <property type="match status" value="1"/>
</dbReference>
<dbReference type="RefSeq" id="WP_249320173.1">
    <property type="nucleotide sequence ID" value="NZ_JACRSN010000019.1"/>
</dbReference>
<keyword evidence="3" id="KW-1185">Reference proteome</keyword>
<dbReference type="EMBL" id="JACRSN010000019">
    <property type="protein sequence ID" value="MBC8534586.1"/>
    <property type="molecule type" value="Genomic_DNA"/>
</dbReference>